<protein>
    <submittedName>
        <fullName evidence="1">Uncharacterized protein</fullName>
    </submittedName>
</protein>
<accession>A0AAD4MFV3</accession>
<gene>
    <name evidence="1" type="ORF">DdX_21392</name>
</gene>
<organism evidence="1 2">
    <name type="scientific">Ditylenchus destructor</name>
    <dbReference type="NCBI Taxonomy" id="166010"/>
    <lineage>
        <taxon>Eukaryota</taxon>
        <taxon>Metazoa</taxon>
        <taxon>Ecdysozoa</taxon>
        <taxon>Nematoda</taxon>
        <taxon>Chromadorea</taxon>
        <taxon>Rhabditida</taxon>
        <taxon>Tylenchina</taxon>
        <taxon>Tylenchomorpha</taxon>
        <taxon>Sphaerularioidea</taxon>
        <taxon>Anguinidae</taxon>
        <taxon>Anguininae</taxon>
        <taxon>Ditylenchus</taxon>
    </lineage>
</organism>
<dbReference type="EMBL" id="JAKKPZ010000810">
    <property type="protein sequence ID" value="KAI1692195.1"/>
    <property type="molecule type" value="Genomic_DNA"/>
</dbReference>
<sequence length="105" mass="10824">MTFVLAGTLAEIGSVVVSSGGCELRPAGCVEHLDEGPRTGLAVVSAYTRRPPGWAPIPVSSAAAMHAIKPDAKEMRSLMVVLPSFQLPGAPKDWPAPATEDATSA</sequence>
<dbReference type="AlphaFoldDB" id="A0AAD4MFV3"/>
<dbReference type="Proteomes" id="UP001201812">
    <property type="component" value="Unassembled WGS sequence"/>
</dbReference>
<comment type="caution">
    <text evidence="1">The sequence shown here is derived from an EMBL/GenBank/DDBJ whole genome shotgun (WGS) entry which is preliminary data.</text>
</comment>
<reference evidence="1" key="1">
    <citation type="submission" date="2022-01" db="EMBL/GenBank/DDBJ databases">
        <title>Genome Sequence Resource for Two Populations of Ditylenchus destructor, the Migratory Endoparasitic Phytonematode.</title>
        <authorList>
            <person name="Zhang H."/>
            <person name="Lin R."/>
            <person name="Xie B."/>
        </authorList>
    </citation>
    <scope>NUCLEOTIDE SEQUENCE</scope>
    <source>
        <strain evidence="1">BazhouSP</strain>
    </source>
</reference>
<name>A0AAD4MFV3_9BILA</name>
<keyword evidence="2" id="KW-1185">Reference proteome</keyword>
<evidence type="ECO:0000313" key="1">
    <source>
        <dbReference type="EMBL" id="KAI1692195.1"/>
    </source>
</evidence>
<evidence type="ECO:0000313" key="2">
    <source>
        <dbReference type="Proteomes" id="UP001201812"/>
    </source>
</evidence>
<proteinExistence type="predicted"/>